<proteinExistence type="predicted"/>
<sequence>MIKNKWTAAAALILASSLTTGCSLNSEAQAQQTIVMNDDVQLDSLLADSTLQLTRKEDFVIDDAISYRDVMGIYQNQLYYNEDSTIYTLDLQTKETTKLADKEKIDLEEHLPAKKMFTFSSDGIKILLQEDGNVYVQNIINGEKKLVDKGVVKDFFFLDNQGYDVGIMDSDANLRVIDTAANDTSSYDLSHLEITSISNVKKVGNNVYLHVQTQKDGMMIYKIPSKGKPEALLAFSGEKDTLATFDVLRNGDIIFAGSYDGKGAIYYFDVNKNEVKQLISGGTDSEGDWIPFYQLSPDEQKILFDMPVHVQEEYKSNVYMAELKDKQLTNSTIIMEKADLPAVISFTGFWRSDSHIAYVMTDNDSKQKLSSFAIYSE</sequence>
<dbReference type="SUPFAM" id="SSF82171">
    <property type="entry name" value="DPP6 N-terminal domain-like"/>
    <property type="match status" value="1"/>
</dbReference>
<evidence type="ECO:0000313" key="2">
    <source>
        <dbReference type="EMBL" id="MDQ0176677.1"/>
    </source>
</evidence>
<dbReference type="Gene3D" id="2.130.10.10">
    <property type="entry name" value="YVTN repeat-like/Quinoprotein amine dehydrogenase"/>
    <property type="match status" value="1"/>
</dbReference>
<dbReference type="Proteomes" id="UP001223586">
    <property type="component" value="Unassembled WGS sequence"/>
</dbReference>
<dbReference type="InterPro" id="IPR015943">
    <property type="entry name" value="WD40/YVTN_repeat-like_dom_sf"/>
</dbReference>
<organism evidence="2 3">
    <name type="scientific">Bacillus chungangensis</name>
    <dbReference type="NCBI Taxonomy" id="587633"/>
    <lineage>
        <taxon>Bacteria</taxon>
        <taxon>Bacillati</taxon>
        <taxon>Bacillota</taxon>
        <taxon>Bacilli</taxon>
        <taxon>Bacillales</taxon>
        <taxon>Bacillaceae</taxon>
        <taxon>Bacillus</taxon>
    </lineage>
</organism>
<feature type="chain" id="PRO_5045919647" description="Lipoprotein" evidence="1">
    <location>
        <begin position="31"/>
        <end position="377"/>
    </location>
</feature>
<evidence type="ECO:0000313" key="3">
    <source>
        <dbReference type="Proteomes" id="UP001223586"/>
    </source>
</evidence>
<keyword evidence="3" id="KW-1185">Reference proteome</keyword>
<evidence type="ECO:0000256" key="1">
    <source>
        <dbReference type="SAM" id="SignalP"/>
    </source>
</evidence>
<feature type="signal peptide" evidence="1">
    <location>
        <begin position="1"/>
        <end position="30"/>
    </location>
</feature>
<dbReference type="PROSITE" id="PS51257">
    <property type="entry name" value="PROKAR_LIPOPROTEIN"/>
    <property type="match status" value="1"/>
</dbReference>
<reference evidence="2 3" key="1">
    <citation type="submission" date="2023-07" db="EMBL/GenBank/DDBJ databases">
        <title>Genomic Encyclopedia of Type Strains, Phase IV (KMG-IV): sequencing the most valuable type-strain genomes for metagenomic binning, comparative biology and taxonomic classification.</title>
        <authorList>
            <person name="Goeker M."/>
        </authorList>
    </citation>
    <scope>NUCLEOTIDE SEQUENCE [LARGE SCALE GENOMIC DNA]</scope>
    <source>
        <strain evidence="2 3">DSM 23837</strain>
    </source>
</reference>
<accession>A0ABT9WTR9</accession>
<protein>
    <recommendedName>
        <fullName evidence="4">Lipoprotein</fullName>
    </recommendedName>
</protein>
<evidence type="ECO:0008006" key="4">
    <source>
        <dbReference type="Google" id="ProtNLM"/>
    </source>
</evidence>
<dbReference type="RefSeq" id="WP_307230019.1">
    <property type="nucleotide sequence ID" value="NZ_JAUSTT010000014.1"/>
</dbReference>
<name>A0ABT9WTR9_9BACI</name>
<comment type="caution">
    <text evidence="2">The sequence shown here is derived from an EMBL/GenBank/DDBJ whole genome shotgun (WGS) entry which is preliminary data.</text>
</comment>
<keyword evidence="1" id="KW-0732">Signal</keyword>
<gene>
    <name evidence="2" type="ORF">J2S08_002535</name>
</gene>
<dbReference type="EMBL" id="JAUSTT010000014">
    <property type="protein sequence ID" value="MDQ0176677.1"/>
    <property type="molecule type" value="Genomic_DNA"/>
</dbReference>